<evidence type="ECO:0000256" key="2">
    <source>
        <dbReference type="SAM" id="SignalP"/>
    </source>
</evidence>
<comment type="caution">
    <text evidence="3">The sequence shown here is derived from an EMBL/GenBank/DDBJ whole genome shotgun (WGS) entry which is preliminary data.</text>
</comment>
<gene>
    <name evidence="3" type="ORF">BU058_03245</name>
</gene>
<dbReference type="NCBIfam" id="NF033193">
    <property type="entry name" value="lipo_NDxxF"/>
    <property type="match status" value="1"/>
</dbReference>
<accession>A0A9Q6HQY4</accession>
<feature type="signal peptide" evidence="2">
    <location>
        <begin position="1"/>
        <end position="22"/>
    </location>
</feature>
<reference evidence="3 4" key="1">
    <citation type="journal article" date="2016" name="Front. Microbiol.">
        <title>Comprehensive Phylogenetic Analysis of Bovine Non-aureus Staphylococci Species Based on Whole-Genome Sequencing.</title>
        <authorList>
            <person name="Naushad S."/>
            <person name="Barkema H.W."/>
            <person name="Luby C."/>
            <person name="Condas L.A."/>
            <person name="Nobrega D.B."/>
            <person name="Carson D.A."/>
            <person name="De Buck J."/>
        </authorList>
    </citation>
    <scope>NUCLEOTIDE SEQUENCE [LARGE SCALE GENOMIC DNA]</scope>
    <source>
        <strain evidence="3 4">SNUC 1231</strain>
    </source>
</reference>
<feature type="chain" id="PRO_5040248981" evidence="2">
    <location>
        <begin position="23"/>
        <end position="198"/>
    </location>
</feature>
<protein>
    <submittedName>
        <fullName evidence="3">NDxxF motif lipoprotein</fullName>
    </submittedName>
</protein>
<feature type="region of interest" description="Disordered" evidence="1">
    <location>
        <begin position="23"/>
        <end position="56"/>
    </location>
</feature>
<keyword evidence="2" id="KW-0732">Signal</keyword>
<feature type="compositionally biased region" description="Polar residues" evidence="1">
    <location>
        <begin position="43"/>
        <end position="56"/>
    </location>
</feature>
<name>A0A9Q6HQY4_9STAP</name>
<dbReference type="RefSeq" id="WP_107544851.1">
    <property type="nucleotide sequence ID" value="NZ_JAMWUX010000003.1"/>
</dbReference>
<sequence>MKLIKYTSVIALTLLLTACSHGESENKRSDQEAKATEIPKKVFSSQKKNENISANEMDSSIKKYLNTFDALDDNTSKIRSKAELNETDQMKLNKLTKLTNKNDDNFKQFIESNKLPKQYKKESLKLSAYVTSANEFINQLNDKVDETMKDSNSDKKKLKNVKAIHKINDKYKAHVNGKKQQEVEQFLDKHEINTTAFE</sequence>
<dbReference type="EMBL" id="PZFQ01000007">
    <property type="protein sequence ID" value="PTI76829.1"/>
    <property type="molecule type" value="Genomic_DNA"/>
</dbReference>
<evidence type="ECO:0000313" key="4">
    <source>
        <dbReference type="Proteomes" id="UP000241960"/>
    </source>
</evidence>
<organism evidence="3 4">
    <name type="scientific">Staphylococcus succinus</name>
    <dbReference type="NCBI Taxonomy" id="61015"/>
    <lineage>
        <taxon>Bacteria</taxon>
        <taxon>Bacillati</taxon>
        <taxon>Bacillota</taxon>
        <taxon>Bacilli</taxon>
        <taxon>Bacillales</taxon>
        <taxon>Staphylococcaceae</taxon>
        <taxon>Staphylococcus</taxon>
    </lineage>
</organism>
<feature type="compositionally biased region" description="Basic and acidic residues" evidence="1">
    <location>
        <begin position="23"/>
        <end position="40"/>
    </location>
</feature>
<evidence type="ECO:0000313" key="3">
    <source>
        <dbReference type="EMBL" id="PTI76829.1"/>
    </source>
</evidence>
<keyword evidence="3" id="KW-0449">Lipoprotein</keyword>
<dbReference type="PROSITE" id="PS51257">
    <property type="entry name" value="PROKAR_LIPOPROTEIN"/>
    <property type="match status" value="1"/>
</dbReference>
<dbReference type="InterPro" id="IPR047903">
    <property type="entry name" value="NDxxF_lipo"/>
</dbReference>
<dbReference type="AlphaFoldDB" id="A0A9Q6HQY4"/>
<evidence type="ECO:0000256" key="1">
    <source>
        <dbReference type="SAM" id="MobiDB-lite"/>
    </source>
</evidence>
<dbReference type="Proteomes" id="UP000241960">
    <property type="component" value="Unassembled WGS sequence"/>
</dbReference>
<proteinExistence type="predicted"/>